<dbReference type="Proteomes" id="UP001279734">
    <property type="component" value="Unassembled WGS sequence"/>
</dbReference>
<feature type="region of interest" description="Disordered" evidence="1">
    <location>
        <begin position="1"/>
        <end position="89"/>
    </location>
</feature>
<sequence length="89" mass="10037">MLVQRFSNIHQQKQRPAQRTNGEQCVSNSSRQIKNSSPQQNPSRKAEGQTALIIPSKKHANIEHATARQKIKTGSQEQDPDKKNPSSMF</sequence>
<evidence type="ECO:0000256" key="1">
    <source>
        <dbReference type="SAM" id="MobiDB-lite"/>
    </source>
</evidence>
<evidence type="ECO:0000313" key="2">
    <source>
        <dbReference type="EMBL" id="GMH11709.1"/>
    </source>
</evidence>
<proteinExistence type="predicted"/>
<feature type="compositionally biased region" description="Basic and acidic residues" evidence="1">
    <location>
        <begin position="79"/>
        <end position="89"/>
    </location>
</feature>
<feature type="compositionally biased region" description="Polar residues" evidence="1">
    <location>
        <begin position="1"/>
        <end position="43"/>
    </location>
</feature>
<protein>
    <submittedName>
        <fullName evidence="2">Uncharacterized protein</fullName>
    </submittedName>
</protein>
<dbReference type="AlphaFoldDB" id="A0AAD3SJ39"/>
<name>A0AAD3SJ39_NEPGR</name>
<organism evidence="2 3">
    <name type="scientific">Nepenthes gracilis</name>
    <name type="common">Slender pitcher plant</name>
    <dbReference type="NCBI Taxonomy" id="150966"/>
    <lineage>
        <taxon>Eukaryota</taxon>
        <taxon>Viridiplantae</taxon>
        <taxon>Streptophyta</taxon>
        <taxon>Embryophyta</taxon>
        <taxon>Tracheophyta</taxon>
        <taxon>Spermatophyta</taxon>
        <taxon>Magnoliopsida</taxon>
        <taxon>eudicotyledons</taxon>
        <taxon>Gunneridae</taxon>
        <taxon>Pentapetalae</taxon>
        <taxon>Caryophyllales</taxon>
        <taxon>Nepenthaceae</taxon>
        <taxon>Nepenthes</taxon>
    </lineage>
</organism>
<reference evidence="2" key="1">
    <citation type="submission" date="2023-05" db="EMBL/GenBank/DDBJ databases">
        <title>Nepenthes gracilis genome sequencing.</title>
        <authorList>
            <person name="Fukushima K."/>
        </authorList>
    </citation>
    <scope>NUCLEOTIDE SEQUENCE</scope>
    <source>
        <strain evidence="2">SING2019-196</strain>
    </source>
</reference>
<keyword evidence="3" id="KW-1185">Reference proteome</keyword>
<dbReference type="EMBL" id="BSYO01000011">
    <property type="protein sequence ID" value="GMH11709.1"/>
    <property type="molecule type" value="Genomic_DNA"/>
</dbReference>
<evidence type="ECO:0000313" key="3">
    <source>
        <dbReference type="Proteomes" id="UP001279734"/>
    </source>
</evidence>
<gene>
    <name evidence="2" type="ORF">Nepgr_013550</name>
</gene>
<accession>A0AAD3SJ39</accession>
<comment type="caution">
    <text evidence="2">The sequence shown here is derived from an EMBL/GenBank/DDBJ whole genome shotgun (WGS) entry which is preliminary data.</text>
</comment>